<accession>A0AAU8I414</accession>
<evidence type="ECO:0000313" key="3">
    <source>
        <dbReference type="EMBL" id="XCI80120.1"/>
    </source>
</evidence>
<feature type="domain" description="Glycosyltransferase subfamily 4-like N-terminal" evidence="2">
    <location>
        <begin position="77"/>
        <end position="199"/>
    </location>
</feature>
<evidence type="ECO:0000256" key="1">
    <source>
        <dbReference type="ARBA" id="ARBA00022679"/>
    </source>
</evidence>
<evidence type="ECO:0000259" key="2">
    <source>
        <dbReference type="Pfam" id="PF13579"/>
    </source>
</evidence>
<sequence length="401" mass="44051">MKSSGTSNEGAASSGTGNTRQRLVVGGVALRGSGYPNAWNTLRILRKAGIDIVDLCHWLPEDFHLWKLTRLPPWRAAIALGRLAILNVTSAIKILLGTRRNDLVYIPYPGAFLLWMLSWVPKRLRPSCLCDAYITIWDTLYQDRGLGGKAGGRLSNLVLRFESRALRCANGLIVDTNKNADHIAATFGVDRTRIHALPLAMDEISTSSTVVRPQTAPHATRVIFFGTFVPLQGTTKIAQTIALLRDRNDIEFVLIGDGQAASEAQPYLIQNPNVTWIREWLSTEKLMRLIENSDICLGVFGGQGKSARVLPFKIYIALAAGKPIITQRDHGLPDSAPPIPALFTSDTPEEIVAGLKTLAADVTLRSSLADAGRMYYLKHLGPSQIALRWQDLMQSQAHTNV</sequence>
<protein>
    <submittedName>
        <fullName evidence="3">Glycosyltransferase</fullName>
        <ecNumber evidence="3">2.4.-.-</ecNumber>
    </submittedName>
</protein>
<dbReference type="InterPro" id="IPR028098">
    <property type="entry name" value="Glyco_trans_4-like_N"/>
</dbReference>
<dbReference type="PANTHER" id="PTHR46401">
    <property type="entry name" value="GLYCOSYLTRANSFERASE WBBK-RELATED"/>
    <property type="match status" value="1"/>
</dbReference>
<dbReference type="AlphaFoldDB" id="A0AAU8I414"/>
<dbReference type="KEGG" id="xin:Q7W82_17955"/>
<keyword evidence="3" id="KW-0328">Glycosyltransferase</keyword>
<dbReference type="PANTHER" id="PTHR46401:SF2">
    <property type="entry name" value="GLYCOSYLTRANSFERASE WBBK-RELATED"/>
    <property type="match status" value="1"/>
</dbReference>
<keyword evidence="1 3" id="KW-0808">Transferase</keyword>
<gene>
    <name evidence="3" type="ORF">Q7W82_17955</name>
</gene>
<proteinExistence type="predicted"/>
<dbReference type="RefSeq" id="WP_353949498.1">
    <property type="nucleotide sequence ID" value="NZ_CP131914.1"/>
</dbReference>
<dbReference type="Pfam" id="PF13692">
    <property type="entry name" value="Glyco_trans_1_4"/>
    <property type="match status" value="1"/>
</dbReference>
<dbReference type="Pfam" id="PF13579">
    <property type="entry name" value="Glyco_trans_4_4"/>
    <property type="match status" value="1"/>
</dbReference>
<dbReference type="SUPFAM" id="SSF53756">
    <property type="entry name" value="UDP-Glycosyltransferase/glycogen phosphorylase"/>
    <property type="match status" value="1"/>
</dbReference>
<organism evidence="3">
    <name type="scientific">Xanthomonas indica</name>
    <dbReference type="NCBI Taxonomy" id="2912242"/>
    <lineage>
        <taxon>Bacteria</taxon>
        <taxon>Pseudomonadati</taxon>
        <taxon>Pseudomonadota</taxon>
        <taxon>Gammaproteobacteria</taxon>
        <taxon>Lysobacterales</taxon>
        <taxon>Lysobacteraceae</taxon>
        <taxon>Xanthomonas</taxon>
    </lineage>
</organism>
<dbReference type="EMBL" id="CP131914">
    <property type="protein sequence ID" value="XCI80120.1"/>
    <property type="molecule type" value="Genomic_DNA"/>
</dbReference>
<dbReference type="Gene3D" id="3.40.50.2000">
    <property type="entry name" value="Glycogen Phosphorylase B"/>
    <property type="match status" value="1"/>
</dbReference>
<reference evidence="3" key="1">
    <citation type="submission" date="2023-08" db="EMBL/GenBank/DDBJ databases">
        <title>Complete genome sequence of Xanthomonas indica.</title>
        <authorList>
            <person name="Patil P.B."/>
            <person name="Rana R."/>
        </authorList>
    </citation>
    <scope>NUCLEOTIDE SEQUENCE</scope>
    <source>
        <strain evidence="3">PPL560</strain>
    </source>
</reference>
<dbReference type="EC" id="2.4.-.-" evidence="3"/>
<dbReference type="GO" id="GO:0016757">
    <property type="term" value="F:glycosyltransferase activity"/>
    <property type="evidence" value="ECO:0007669"/>
    <property type="project" value="UniProtKB-KW"/>
</dbReference>
<dbReference type="GO" id="GO:0009103">
    <property type="term" value="P:lipopolysaccharide biosynthetic process"/>
    <property type="evidence" value="ECO:0007669"/>
    <property type="project" value="TreeGrafter"/>
</dbReference>
<name>A0AAU8I414_9XANT</name>